<sequence length="409" mass="42569">MTRTTTLILLWGAAALAGSTGCAGMKVEVAILDREVTGTAPFLGAAAEEAGNRVLGNRQLGVYAKALDAVKADARAALDRVLNDPALARAVPVDPAFRAGLARDIAAEVDEAFAPVTASYDRGLAELRALRAVDARDAERRRSTAAAARQAFANGDQALEQFGSADGPLRTKLASFFQQLGTSLKQQLPNGTLPTAVAADLETEPTRIANKAGRRLGGMIGDAGILDDPAASLVVTAPERYWRGTFNKTFGDGTLGNTDVAVKMQGLGDFTLKGVRLDATKVTPAVFQGAILLTKLAAAYVGVPVGAASGGGTDGAPQAHLGDDLLEADTVRREARRRRALSKLAAVEVLDAITAERQAITQQEGNDATANAAIAEARKQAVARVKKAFQDNRARLEIAPAQSQAAAQP</sequence>
<evidence type="ECO:0000313" key="2">
    <source>
        <dbReference type="EMBL" id="CAA9400048.1"/>
    </source>
</evidence>
<name>A0A6J4P4Q2_9BACT</name>
<feature type="chain" id="PRO_5026936560" evidence="1">
    <location>
        <begin position="18"/>
        <end position="409"/>
    </location>
</feature>
<dbReference type="AlphaFoldDB" id="A0A6J4P4Q2"/>
<protein>
    <submittedName>
        <fullName evidence="2">Uncharacterized protein</fullName>
    </submittedName>
</protein>
<feature type="signal peptide" evidence="1">
    <location>
        <begin position="1"/>
        <end position="17"/>
    </location>
</feature>
<dbReference type="PROSITE" id="PS51257">
    <property type="entry name" value="PROKAR_LIPOPROTEIN"/>
    <property type="match status" value="1"/>
</dbReference>
<keyword evidence="1" id="KW-0732">Signal</keyword>
<accession>A0A6J4P4Q2</accession>
<organism evidence="2">
    <name type="scientific">uncultured Phycisphaerae bacterium</name>
    <dbReference type="NCBI Taxonomy" id="904963"/>
    <lineage>
        <taxon>Bacteria</taxon>
        <taxon>Pseudomonadati</taxon>
        <taxon>Planctomycetota</taxon>
        <taxon>Phycisphaerae</taxon>
        <taxon>environmental samples</taxon>
    </lineage>
</organism>
<evidence type="ECO:0000256" key="1">
    <source>
        <dbReference type="SAM" id="SignalP"/>
    </source>
</evidence>
<reference evidence="2" key="1">
    <citation type="submission" date="2020-02" db="EMBL/GenBank/DDBJ databases">
        <authorList>
            <person name="Meier V. D."/>
        </authorList>
    </citation>
    <scope>NUCLEOTIDE SEQUENCE</scope>
    <source>
        <strain evidence="2">AVDCRST_MAG64</strain>
    </source>
</reference>
<proteinExistence type="predicted"/>
<gene>
    <name evidence="2" type="ORF">AVDCRST_MAG64-1647</name>
</gene>
<dbReference type="EMBL" id="CADCUQ010000379">
    <property type="protein sequence ID" value="CAA9400048.1"/>
    <property type="molecule type" value="Genomic_DNA"/>
</dbReference>